<proteinExistence type="predicted"/>
<dbReference type="WBParaSite" id="PS1159_v2.g18456.t1">
    <property type="protein sequence ID" value="PS1159_v2.g18456.t1"/>
    <property type="gene ID" value="PS1159_v2.g18456"/>
</dbReference>
<sequence>MGVINPCHTIQEYLDKNEKVEIIFYERYYDHEIAAGSYLVRNSEYSRKFIHFWADYFYRLPQSFHGTDNGAIHQVFMELNFPDETSKMQCYNLWNNSRGYDDLFAYQACTKHALTSNTSLFINETVKLIRKMSPGWVRDGWLTNTKWSSQDFMFHGWKQSKLGGEWQWPFSNLFDMEKCQFGNSDFPNFKYLPQFISTNQEINLLLQNKVNSVEADYFKILKNLKLICENGSEPKNNICT</sequence>
<organism evidence="1 2">
    <name type="scientific">Panagrolaimus sp. PS1159</name>
    <dbReference type="NCBI Taxonomy" id="55785"/>
    <lineage>
        <taxon>Eukaryota</taxon>
        <taxon>Metazoa</taxon>
        <taxon>Ecdysozoa</taxon>
        <taxon>Nematoda</taxon>
        <taxon>Chromadorea</taxon>
        <taxon>Rhabditida</taxon>
        <taxon>Tylenchina</taxon>
        <taxon>Panagrolaimomorpha</taxon>
        <taxon>Panagrolaimoidea</taxon>
        <taxon>Panagrolaimidae</taxon>
        <taxon>Panagrolaimus</taxon>
    </lineage>
</organism>
<protein>
    <submittedName>
        <fullName evidence="2">Uncharacterized protein</fullName>
    </submittedName>
</protein>
<accession>A0AC35FKT6</accession>
<evidence type="ECO:0000313" key="2">
    <source>
        <dbReference type="WBParaSite" id="PS1159_v2.g18456.t1"/>
    </source>
</evidence>
<dbReference type="Proteomes" id="UP000887580">
    <property type="component" value="Unplaced"/>
</dbReference>
<evidence type="ECO:0000313" key="1">
    <source>
        <dbReference type="Proteomes" id="UP000887580"/>
    </source>
</evidence>
<reference evidence="2" key="1">
    <citation type="submission" date="2022-11" db="UniProtKB">
        <authorList>
            <consortium name="WormBaseParasite"/>
        </authorList>
    </citation>
    <scope>IDENTIFICATION</scope>
</reference>
<name>A0AC35FKT6_9BILA</name>